<feature type="compositionally biased region" description="Basic and acidic residues" evidence="4">
    <location>
        <begin position="396"/>
        <end position="406"/>
    </location>
</feature>
<reference evidence="8" key="1">
    <citation type="submission" date="2011-08" db="EMBL/GenBank/DDBJ databases">
        <authorList>
            <person name="Rombauts S."/>
        </authorList>
    </citation>
    <scope>NUCLEOTIDE SEQUENCE</scope>
    <source>
        <strain evidence="8">London</strain>
    </source>
</reference>
<dbReference type="Proteomes" id="UP000015104">
    <property type="component" value="Unassembled WGS sequence"/>
</dbReference>
<dbReference type="PRINTS" id="PR00722">
    <property type="entry name" value="CHYMOTRYPSIN"/>
</dbReference>
<reference evidence="7" key="2">
    <citation type="submission" date="2015-06" db="UniProtKB">
        <authorList>
            <consortium name="EnsemblMetazoa"/>
        </authorList>
    </citation>
    <scope>IDENTIFICATION</scope>
</reference>
<dbReference type="GO" id="GO:0006508">
    <property type="term" value="P:proteolysis"/>
    <property type="evidence" value="ECO:0007669"/>
    <property type="project" value="InterPro"/>
</dbReference>
<feature type="compositionally biased region" description="Basic and acidic residues" evidence="4">
    <location>
        <begin position="56"/>
        <end position="65"/>
    </location>
</feature>
<dbReference type="OMA" id="SAHIMGR"/>
<dbReference type="AlphaFoldDB" id="T1K6A0"/>
<dbReference type="OrthoDB" id="5949700at2759"/>
<dbReference type="InterPro" id="IPR001314">
    <property type="entry name" value="Peptidase_S1A"/>
</dbReference>
<dbReference type="CDD" id="cd00190">
    <property type="entry name" value="Tryp_SPc"/>
    <property type="match status" value="1"/>
</dbReference>
<keyword evidence="3" id="KW-1015">Disulfide bond</keyword>
<feature type="signal peptide" evidence="5">
    <location>
        <begin position="1"/>
        <end position="24"/>
    </location>
</feature>
<evidence type="ECO:0000256" key="1">
    <source>
        <dbReference type="ARBA" id="ARBA00004613"/>
    </source>
</evidence>
<feature type="compositionally biased region" description="Polar residues" evidence="4">
    <location>
        <begin position="367"/>
        <end position="387"/>
    </location>
</feature>
<dbReference type="InterPro" id="IPR009003">
    <property type="entry name" value="Peptidase_S1_PA"/>
</dbReference>
<accession>T1K6A0</accession>
<feature type="compositionally biased region" description="Polar residues" evidence="4">
    <location>
        <begin position="583"/>
        <end position="603"/>
    </location>
</feature>
<feature type="domain" description="Peptidase S1" evidence="6">
    <location>
        <begin position="615"/>
        <end position="868"/>
    </location>
</feature>
<dbReference type="PROSITE" id="PS50240">
    <property type="entry name" value="TRYPSIN_DOM"/>
    <property type="match status" value="1"/>
</dbReference>
<feature type="chain" id="PRO_5004580340" description="Peptidase S1 domain-containing protein" evidence="5">
    <location>
        <begin position="25"/>
        <end position="938"/>
    </location>
</feature>
<keyword evidence="5" id="KW-0732">Signal</keyword>
<evidence type="ECO:0000256" key="4">
    <source>
        <dbReference type="SAM" id="MobiDB-lite"/>
    </source>
</evidence>
<keyword evidence="8" id="KW-1185">Reference proteome</keyword>
<dbReference type="EnsemblMetazoa" id="tetur05g09140.1">
    <property type="protein sequence ID" value="tetur05g09140.1"/>
    <property type="gene ID" value="tetur05g09140"/>
</dbReference>
<dbReference type="SUPFAM" id="SSF50494">
    <property type="entry name" value="Trypsin-like serine proteases"/>
    <property type="match status" value="1"/>
</dbReference>
<dbReference type="Pfam" id="PF00089">
    <property type="entry name" value="Trypsin"/>
    <property type="match status" value="1"/>
</dbReference>
<dbReference type="EMBL" id="CAEY01001593">
    <property type="status" value="NOT_ANNOTATED_CDS"/>
    <property type="molecule type" value="Genomic_DNA"/>
</dbReference>
<evidence type="ECO:0000256" key="2">
    <source>
        <dbReference type="ARBA" id="ARBA00022525"/>
    </source>
</evidence>
<dbReference type="InterPro" id="IPR001254">
    <property type="entry name" value="Trypsin_dom"/>
</dbReference>
<evidence type="ECO:0000313" key="8">
    <source>
        <dbReference type="Proteomes" id="UP000015104"/>
    </source>
</evidence>
<dbReference type="GO" id="GO:0005576">
    <property type="term" value="C:extracellular region"/>
    <property type="evidence" value="ECO:0007669"/>
    <property type="project" value="UniProtKB-SubCell"/>
</dbReference>
<dbReference type="Gene3D" id="2.40.10.10">
    <property type="entry name" value="Trypsin-like serine proteases"/>
    <property type="match status" value="1"/>
</dbReference>
<feature type="compositionally biased region" description="Polar residues" evidence="4">
    <location>
        <begin position="407"/>
        <end position="425"/>
    </location>
</feature>
<dbReference type="FunFam" id="2.40.10.10:FF:000038">
    <property type="entry name" value="Serine protease"/>
    <property type="match status" value="1"/>
</dbReference>
<dbReference type="SMART" id="SM00020">
    <property type="entry name" value="Tryp_SPc"/>
    <property type="match status" value="1"/>
</dbReference>
<comment type="subcellular location">
    <subcellularLocation>
        <location evidence="1">Secreted</location>
    </subcellularLocation>
</comment>
<feature type="compositionally biased region" description="Low complexity" evidence="4">
    <location>
        <begin position="22"/>
        <end position="36"/>
    </location>
</feature>
<evidence type="ECO:0000256" key="5">
    <source>
        <dbReference type="SAM" id="SignalP"/>
    </source>
</evidence>
<organism evidence="7 8">
    <name type="scientific">Tetranychus urticae</name>
    <name type="common">Two-spotted spider mite</name>
    <dbReference type="NCBI Taxonomy" id="32264"/>
    <lineage>
        <taxon>Eukaryota</taxon>
        <taxon>Metazoa</taxon>
        <taxon>Ecdysozoa</taxon>
        <taxon>Arthropoda</taxon>
        <taxon>Chelicerata</taxon>
        <taxon>Arachnida</taxon>
        <taxon>Acari</taxon>
        <taxon>Acariformes</taxon>
        <taxon>Trombidiformes</taxon>
        <taxon>Prostigmata</taxon>
        <taxon>Eleutherengona</taxon>
        <taxon>Raphignathae</taxon>
        <taxon>Tetranychoidea</taxon>
        <taxon>Tetranychidae</taxon>
        <taxon>Tetranychus</taxon>
    </lineage>
</organism>
<evidence type="ECO:0000259" key="6">
    <source>
        <dbReference type="PROSITE" id="PS50240"/>
    </source>
</evidence>
<protein>
    <recommendedName>
        <fullName evidence="6">Peptidase S1 domain-containing protein</fullName>
    </recommendedName>
</protein>
<feature type="compositionally biased region" description="Basic and acidic residues" evidence="4">
    <location>
        <begin position="928"/>
        <end position="938"/>
    </location>
</feature>
<dbReference type="KEGG" id="tut:107360402"/>
<evidence type="ECO:0000256" key="3">
    <source>
        <dbReference type="ARBA" id="ARBA00023157"/>
    </source>
</evidence>
<sequence>MKLEISFFAFIFLLSSSLVSSSSSSDGSSSSNNTNSKQLTEGRSGRGDIPIEIEDQPGRLGRDDFNINEPNNASLYLNLASSKSSDDQGELDNSTIVERPTHIMGRSSRALDLDHYLGGSRKARKEGHRESRILNDNIDLTSSSSSSSSSAKSGLAIQGFIPIVSLSGSPTGGSTILSASPTSSVSSSSPGKHSNDYNSGNDNGNNNGNYQEEGYLPPSNGYAGPNDAKFLGAALQGLTAAFKPKPQGYDPNLYESYNGPSSSSPRDCVCVPFYMCKNGFLEQRSKNPPVNALMGHRPATNLGDYEDLVNAQSILNQYSMSPQLASFYRSKVRQPQHQQHHQHHQQQQQHHHQQHQNHQQQHHQHQPIQSSPSTFAQESVNNHQYQPTPAPVTRLPIDERSIDGRSNRPQIEAYNSNSNETNNDPQYTSEVLGRIFGSSGGRNCGVLRTCCRIMPEYQAYDAPAQFVPPQLYPMTTSNDNYLQPSPNYQNGGLMQPSYNVYNNQPSKRFQQNIDISTALIRPKPYNPQYHGGHYTGGRPVRPSIKNHQPLPIRPIRPSYEQQLSYQPPPPPPSNHHNHQPSYQQPNSALVNPSPSASYNGESNYGQCGIRNSVGIHGRVQNLQYHKSSTEFGEYPWQAAILKRLGPADSLYVCGGTLISSQWIATAAHCIKSNRAEDLKARLGEWDVHRDDEFYPHVEKFVDEIVIHPEYYPGNLINDIALIRLESPVDLNSPNIAPACIPSSYENFVGSRCWVTGWGKDSFGTQGEYQSVLKEVDVPILSHTDCEQTLRQTRLGPYYQLHPGFLCAGGEPGKDACEGDGGSPLVCDVGGIWKVAGLVSWGIGCGQPGVPGVYVNVGHYNQWIDSVVGKYGKSSLDASPSSGNLQDPFGAGIISERSNNLTPSKVANGTVVDSRLRSQESATLTVKPSDFESTKSESH</sequence>
<dbReference type="PANTHER" id="PTHR24258:SF129">
    <property type="entry name" value="LP15124P-RELATED"/>
    <property type="match status" value="1"/>
</dbReference>
<dbReference type="SMR" id="T1K6A0"/>
<feature type="compositionally biased region" description="Low complexity" evidence="4">
    <location>
        <begin position="174"/>
        <end position="210"/>
    </location>
</feature>
<feature type="region of interest" description="Disordered" evidence="4">
    <location>
        <begin position="330"/>
        <end position="425"/>
    </location>
</feature>
<dbReference type="eggNOG" id="KOG3627">
    <property type="taxonomic scope" value="Eukaryota"/>
</dbReference>
<feature type="region of interest" description="Disordered" evidence="4">
    <location>
        <begin position="522"/>
        <end position="603"/>
    </location>
</feature>
<name>T1K6A0_TETUR</name>
<dbReference type="InterPro" id="IPR043504">
    <property type="entry name" value="Peptidase_S1_PA_chymotrypsin"/>
</dbReference>
<keyword evidence="2" id="KW-0964">Secreted</keyword>
<feature type="region of interest" description="Disordered" evidence="4">
    <location>
        <begin position="917"/>
        <end position="938"/>
    </location>
</feature>
<dbReference type="HOGENOM" id="CLU_312684_0_0_1"/>
<feature type="compositionally biased region" description="Basic residues" evidence="4">
    <location>
        <begin position="330"/>
        <end position="365"/>
    </location>
</feature>
<feature type="region of interest" description="Disordered" evidence="4">
    <location>
        <begin position="171"/>
        <end position="222"/>
    </location>
</feature>
<dbReference type="STRING" id="32264.T1K6A0"/>
<proteinExistence type="predicted"/>
<gene>
    <name evidence="7" type="primary">107360402</name>
</gene>
<evidence type="ECO:0000313" key="7">
    <source>
        <dbReference type="EnsemblMetazoa" id="tetur05g09140.1"/>
    </source>
</evidence>
<dbReference type="GO" id="GO:0004252">
    <property type="term" value="F:serine-type endopeptidase activity"/>
    <property type="evidence" value="ECO:0007669"/>
    <property type="project" value="InterPro"/>
</dbReference>
<dbReference type="PANTHER" id="PTHR24258">
    <property type="entry name" value="SERINE PROTEASE-RELATED"/>
    <property type="match status" value="1"/>
</dbReference>
<feature type="region of interest" description="Disordered" evidence="4">
    <location>
        <begin position="22"/>
        <end position="67"/>
    </location>
</feature>